<evidence type="ECO:0000313" key="2">
    <source>
        <dbReference type="Proteomes" id="UP000315439"/>
    </source>
</evidence>
<organism evidence="1 2">
    <name type="scientific">Aliikangiella coralliicola</name>
    <dbReference type="NCBI Taxonomy" id="2592383"/>
    <lineage>
        <taxon>Bacteria</taxon>
        <taxon>Pseudomonadati</taxon>
        <taxon>Pseudomonadota</taxon>
        <taxon>Gammaproteobacteria</taxon>
        <taxon>Oceanospirillales</taxon>
        <taxon>Pleioneaceae</taxon>
        <taxon>Aliikangiella</taxon>
    </lineage>
</organism>
<name>A0A545UIP9_9GAMM</name>
<gene>
    <name evidence="1" type="ORF">FLL46_00175</name>
</gene>
<keyword evidence="2" id="KW-1185">Reference proteome</keyword>
<protein>
    <submittedName>
        <fullName evidence="1">Uncharacterized protein</fullName>
    </submittedName>
</protein>
<dbReference type="AlphaFoldDB" id="A0A545UIP9"/>
<evidence type="ECO:0000313" key="1">
    <source>
        <dbReference type="EMBL" id="TQV89335.1"/>
    </source>
</evidence>
<reference evidence="1 2" key="1">
    <citation type="submission" date="2019-07" db="EMBL/GenBank/DDBJ databases">
        <title>Draft genome for Aliikangiella sp. M105.</title>
        <authorList>
            <person name="Wang G."/>
        </authorList>
    </citation>
    <scope>NUCLEOTIDE SEQUENCE [LARGE SCALE GENOMIC DNA]</scope>
    <source>
        <strain evidence="1 2">M105</strain>
    </source>
</reference>
<comment type="caution">
    <text evidence="1">The sequence shown here is derived from an EMBL/GenBank/DDBJ whole genome shotgun (WGS) entry which is preliminary data.</text>
</comment>
<dbReference type="Proteomes" id="UP000315439">
    <property type="component" value="Unassembled WGS sequence"/>
</dbReference>
<accession>A0A545UIP9</accession>
<dbReference type="EMBL" id="VIKS01000001">
    <property type="protein sequence ID" value="TQV89335.1"/>
    <property type="molecule type" value="Genomic_DNA"/>
</dbReference>
<sequence length="152" mass="17427">MNSNFFNNIVNEERFVLGEYTAKSEPGTNEHFIVLVTQNKCIFELSTTGKKAAELVAIVKSKIEKNIQFQLLNVSYFDSRVIYPDCLQGKSLYELKANHGCSQNTLHRAINFSLENLRCDVSKPILDYLKNEQKAVEVTRQYLSENSNRLTI</sequence>
<dbReference type="RefSeq" id="WP_142891399.1">
    <property type="nucleotide sequence ID" value="NZ_ML660160.1"/>
</dbReference>
<proteinExistence type="predicted"/>